<feature type="binding site" evidence="5">
    <location>
        <position position="258"/>
    </location>
    <ligand>
        <name>substrate</name>
    </ligand>
</feature>
<dbReference type="Proteomes" id="UP000500961">
    <property type="component" value="Chromosome"/>
</dbReference>
<name>A0A7D3XW06_9BACT</name>
<dbReference type="InterPro" id="IPR006140">
    <property type="entry name" value="D-isomer_DH_NAD-bd"/>
</dbReference>
<feature type="binding site" evidence="5">
    <location>
        <position position="232"/>
    </location>
    <ligand>
        <name>NAD(+)</name>
        <dbReference type="ChEBI" id="CHEBI:57540"/>
    </ligand>
</feature>
<dbReference type="EMBL" id="CP041345">
    <property type="protein sequence ID" value="QKG80288.1"/>
    <property type="molecule type" value="Genomic_DNA"/>
</dbReference>
<dbReference type="InterPro" id="IPR036291">
    <property type="entry name" value="NAD(P)-bd_dom_sf"/>
</dbReference>
<evidence type="ECO:0000256" key="4">
    <source>
        <dbReference type="ARBA" id="ARBA00023096"/>
    </source>
</evidence>
<dbReference type="InterPro" id="IPR029753">
    <property type="entry name" value="D-isomer_DH_CS"/>
</dbReference>
<evidence type="ECO:0000259" key="7">
    <source>
        <dbReference type="Pfam" id="PF02826"/>
    </source>
</evidence>
<dbReference type="InterPro" id="IPR029752">
    <property type="entry name" value="D-isomer_DH_CS1"/>
</dbReference>
<dbReference type="InterPro" id="IPR006139">
    <property type="entry name" value="D-isomer_2_OHA_DH_cat_dom"/>
</dbReference>
<comment type="pathway">
    <text evidence="5">Cofactor biosynthesis; pyridoxine 5'-phosphate biosynthesis; pyridoxine 5'-phosphate from D-erythrose 4-phosphate: step 2/5.</text>
</comment>
<dbReference type="PROSITE" id="PS00671">
    <property type="entry name" value="D_2_HYDROXYACID_DH_3"/>
    <property type="match status" value="1"/>
</dbReference>
<reference evidence="8 9" key="1">
    <citation type="submission" date="2019-07" db="EMBL/GenBank/DDBJ databases">
        <title>Thalassofilum flectens gen. nov., sp. nov., a novel moderate thermophilic anaerobe from a shallow sea hot spring in Kunashir Island (Russia), representing a new family in the order Bacteroidales, and proposal of Thalassofilacea fam. nov.</title>
        <authorList>
            <person name="Kochetkova T.V."/>
            <person name="Podosokorskaya O.A."/>
            <person name="Novikov A."/>
            <person name="Elcheninov A.G."/>
            <person name="Toshchakov S.V."/>
            <person name="Kublanov I.V."/>
        </authorList>
    </citation>
    <scope>NUCLEOTIDE SEQUENCE [LARGE SCALE GENOMIC DNA]</scope>
    <source>
        <strain evidence="8 9">38-H</strain>
    </source>
</reference>
<keyword evidence="3 5" id="KW-0520">NAD</keyword>
<dbReference type="InterPro" id="IPR020921">
    <property type="entry name" value="Erythronate-4-P_DHase"/>
</dbReference>
<keyword evidence="9" id="KW-1185">Reference proteome</keyword>
<comment type="function">
    <text evidence="5">Catalyzes the oxidation of erythronate-4-phosphate to 3-hydroxy-2-oxo-4-phosphonooxybutanoate.</text>
</comment>
<dbReference type="PANTHER" id="PTHR43761:SF1">
    <property type="entry name" value="D-ISOMER SPECIFIC 2-HYDROXYACID DEHYDROGENASE CATALYTIC DOMAIN-CONTAINING PROTEIN-RELATED"/>
    <property type="match status" value="1"/>
</dbReference>
<feature type="domain" description="D-isomer specific 2-hydroxyacid dehydrogenase NAD-binding" evidence="7">
    <location>
        <begin position="107"/>
        <end position="256"/>
    </location>
</feature>
<evidence type="ECO:0000256" key="3">
    <source>
        <dbReference type="ARBA" id="ARBA00023027"/>
    </source>
</evidence>
<evidence type="ECO:0000256" key="1">
    <source>
        <dbReference type="ARBA" id="ARBA00022490"/>
    </source>
</evidence>
<dbReference type="Gene3D" id="3.40.50.720">
    <property type="entry name" value="NAD(P)-binding Rossmann-like Domain"/>
    <property type="match status" value="2"/>
</dbReference>
<keyword evidence="2 5" id="KW-0560">Oxidoreductase</keyword>
<dbReference type="UniPathway" id="UPA00244">
    <property type="reaction ID" value="UER00310"/>
</dbReference>
<evidence type="ECO:0000256" key="5">
    <source>
        <dbReference type="HAMAP-Rule" id="MF_01825"/>
    </source>
</evidence>
<comment type="catalytic activity">
    <reaction evidence="5">
        <text>4-phospho-D-erythronate + NAD(+) = (R)-3-hydroxy-2-oxo-4-phosphooxybutanoate + NADH + H(+)</text>
        <dbReference type="Rhea" id="RHEA:18829"/>
        <dbReference type="ChEBI" id="CHEBI:15378"/>
        <dbReference type="ChEBI" id="CHEBI:57540"/>
        <dbReference type="ChEBI" id="CHEBI:57945"/>
        <dbReference type="ChEBI" id="CHEBI:58538"/>
        <dbReference type="ChEBI" id="CHEBI:58766"/>
        <dbReference type="EC" id="1.1.1.290"/>
    </reaction>
</comment>
<dbReference type="AlphaFoldDB" id="A0A7D3XW06"/>
<dbReference type="GO" id="GO:0051287">
    <property type="term" value="F:NAD binding"/>
    <property type="evidence" value="ECO:0007669"/>
    <property type="project" value="InterPro"/>
</dbReference>
<comment type="subunit">
    <text evidence="5">Homodimer.</text>
</comment>
<comment type="similarity">
    <text evidence="5">Belongs to the D-isomer specific 2-hydroxyacid dehydrogenase family. PdxB subfamily.</text>
</comment>
<dbReference type="RefSeq" id="WP_173074887.1">
    <property type="nucleotide sequence ID" value="NZ_CP041345.1"/>
</dbReference>
<dbReference type="PANTHER" id="PTHR43761">
    <property type="entry name" value="D-ISOMER SPECIFIC 2-HYDROXYACID DEHYDROGENASE FAMILY PROTEIN (AFU_ORTHOLOGUE AFUA_1G13630)"/>
    <property type="match status" value="1"/>
</dbReference>
<feature type="active site" description="Proton donor" evidence="5">
    <location>
        <position position="254"/>
    </location>
</feature>
<comment type="caution">
    <text evidence="5">Lacks conserved residue(s) required for the propagation of feature annotation.</text>
</comment>
<dbReference type="Pfam" id="PF00389">
    <property type="entry name" value="2-Hacid_dh"/>
    <property type="match status" value="1"/>
</dbReference>
<evidence type="ECO:0000259" key="6">
    <source>
        <dbReference type="Pfam" id="PF00389"/>
    </source>
</evidence>
<dbReference type="CDD" id="cd12158">
    <property type="entry name" value="ErythrP_dh"/>
    <property type="match status" value="1"/>
</dbReference>
<dbReference type="HAMAP" id="MF_01825">
    <property type="entry name" value="PdxB"/>
    <property type="match status" value="1"/>
</dbReference>
<dbReference type="Gene3D" id="3.30.1370.170">
    <property type="match status" value="1"/>
</dbReference>
<comment type="subcellular location">
    <subcellularLocation>
        <location evidence="5">Cytoplasm</location>
    </subcellularLocation>
</comment>
<feature type="active site" evidence="5">
    <location>
        <position position="208"/>
    </location>
</feature>
<sequence length="362" mass="40184">MKIVADTHIPFLKGVFEPFADVVYLSGNEIGKRDVKDADALIVRTRTKCNDELLFGTKVKLIASATIGYDHIDIDYCTANGISWATAPGCNAAAVQQWVGAAIVKWIKSRERNPETLTLGVVGVGNVGQKVVELGRAFGMKVICCDPPRDEHENLPDFLSLEELLGIADIITFHVPLTKSGKYPTYHMLNETSLQLCKPNALFVNSSRGGVIDEGALLTFLRENPKADAAIDVWENEPNLLVELAKRAIVATPHIAGYSLEGKVMATKMAVEAVSRFFKLGLVDWWPNPNPLNEKFTIKGNIGLFDLIQKTYNIDADDIRSNSQLFEEFRNTYKYRRDFSAYIVSSCNVNNAILKRIGFQVL</sequence>
<proteinExistence type="inferred from homology"/>
<protein>
    <recommendedName>
        <fullName evidence="5">Erythronate-4-phosphate dehydrogenase</fullName>
        <ecNumber evidence="5">1.1.1.290</ecNumber>
    </recommendedName>
</protein>
<dbReference type="PROSITE" id="PS00065">
    <property type="entry name" value="D_2_HYDROXYACID_DH_1"/>
    <property type="match status" value="1"/>
</dbReference>
<feature type="binding site" evidence="5">
    <location>
        <position position="146"/>
    </location>
    <ligand>
        <name>NAD(+)</name>
        <dbReference type="ChEBI" id="CHEBI:57540"/>
    </ligand>
</feature>
<keyword evidence="4 5" id="KW-0664">Pyridoxine biosynthesis</keyword>
<evidence type="ECO:0000313" key="9">
    <source>
        <dbReference type="Proteomes" id="UP000500961"/>
    </source>
</evidence>
<dbReference type="GO" id="GO:0008615">
    <property type="term" value="P:pyridoxine biosynthetic process"/>
    <property type="evidence" value="ECO:0007669"/>
    <property type="project" value="UniProtKB-UniRule"/>
</dbReference>
<feature type="binding site" evidence="5">
    <location>
        <position position="66"/>
    </location>
    <ligand>
        <name>substrate</name>
    </ligand>
</feature>
<feature type="binding site" evidence="5">
    <location>
        <position position="45"/>
    </location>
    <ligand>
        <name>substrate</name>
    </ligand>
</feature>
<dbReference type="GO" id="GO:0005737">
    <property type="term" value="C:cytoplasm"/>
    <property type="evidence" value="ECO:0007669"/>
    <property type="project" value="UniProtKB-SubCell"/>
</dbReference>
<feature type="domain" description="D-isomer specific 2-hydroxyacid dehydrogenase catalytic" evidence="6">
    <location>
        <begin position="32"/>
        <end position="279"/>
    </location>
</feature>
<gene>
    <name evidence="5" type="primary">pdxB</name>
    <name evidence="8" type="ORF">FHG85_08450</name>
</gene>
<dbReference type="GO" id="GO:0033711">
    <property type="term" value="F:4-phosphoerythronate dehydrogenase activity"/>
    <property type="evidence" value="ECO:0007669"/>
    <property type="project" value="UniProtKB-EC"/>
</dbReference>
<dbReference type="SUPFAM" id="SSF51735">
    <property type="entry name" value="NAD(P)-binding Rossmann-fold domains"/>
    <property type="match status" value="1"/>
</dbReference>
<feature type="binding site" evidence="5">
    <location>
        <position position="257"/>
    </location>
    <ligand>
        <name>NAD(+)</name>
        <dbReference type="ChEBI" id="CHEBI:57540"/>
    </ligand>
</feature>
<dbReference type="InterPro" id="IPR038251">
    <property type="entry name" value="PdxB_dimer_sf"/>
</dbReference>
<feature type="active site" evidence="5">
    <location>
        <position position="237"/>
    </location>
</feature>
<dbReference type="EC" id="1.1.1.290" evidence="5"/>
<keyword evidence="1 5" id="KW-0963">Cytoplasm</keyword>
<dbReference type="InterPro" id="IPR050418">
    <property type="entry name" value="D-iso_2-hydroxyacid_DH_PdxB"/>
</dbReference>
<dbReference type="KEGG" id="ttz:FHG85_08450"/>
<organism evidence="8 9">
    <name type="scientific">Tenuifilum thalassicum</name>
    <dbReference type="NCBI Taxonomy" id="2590900"/>
    <lineage>
        <taxon>Bacteria</taxon>
        <taxon>Pseudomonadati</taxon>
        <taxon>Bacteroidota</taxon>
        <taxon>Bacteroidia</taxon>
        <taxon>Bacteroidales</taxon>
        <taxon>Tenuifilaceae</taxon>
        <taxon>Tenuifilum</taxon>
    </lineage>
</organism>
<evidence type="ECO:0000313" key="8">
    <source>
        <dbReference type="EMBL" id="QKG80288.1"/>
    </source>
</evidence>
<accession>A0A7D3XW06</accession>
<dbReference type="Pfam" id="PF02826">
    <property type="entry name" value="2-Hacid_dh_C"/>
    <property type="match status" value="1"/>
</dbReference>
<evidence type="ECO:0000256" key="2">
    <source>
        <dbReference type="ARBA" id="ARBA00023002"/>
    </source>
</evidence>
<dbReference type="SUPFAM" id="SSF52283">
    <property type="entry name" value="Formate/glycerate dehydrogenase catalytic domain-like"/>
    <property type="match status" value="1"/>
</dbReference>